<dbReference type="GO" id="GO:0000166">
    <property type="term" value="F:nucleotide binding"/>
    <property type="evidence" value="ECO:0007669"/>
    <property type="project" value="InterPro"/>
</dbReference>
<dbReference type="Gene3D" id="3.30.360.10">
    <property type="entry name" value="Dihydrodipicolinate Reductase, domain 2"/>
    <property type="match status" value="1"/>
</dbReference>
<dbReference type="SUPFAM" id="SSF51735">
    <property type="entry name" value="NAD(P)-binding Rossmann-fold domains"/>
    <property type="match status" value="1"/>
</dbReference>
<sequence>MEQTRRPLTVAVIGVGQMGISHALAYHHNPGFEIVALVNRSPIKHLPEELIIYQTLLDIQDALCLKPDVVSINTHTATHANYAVAAMEAGAHVFVEKPLAATVAEAEEVVNTARRTNRKLVIGYILRHHPSWVEFIRQARQLGPPFVMRMNLNQRSTGEAWNIHKRLLQDAKNPVVDCGVHYLDVMLQITDSKPVQVRGMGLALSDEIPAGDQVNYGHLQVLFGDGSVGWYEAGWGPMMSETAYFVKDVISPKGSVSIVMNETSVTAAGGSADVDSHTKTSKIRVSTVVDGIPRDDILSTEDEPGHNELCAREQQFLLDSILEDRDLSQHMEDAVRSLSIVLAADASMRSNRAVDLP</sequence>
<dbReference type="InterPro" id="IPR000683">
    <property type="entry name" value="Gfo/Idh/MocA-like_OxRdtase_N"/>
</dbReference>
<dbReference type="RefSeq" id="XP_056488174.1">
    <property type="nucleotide sequence ID" value="XM_056632623.1"/>
</dbReference>
<evidence type="ECO:0000256" key="1">
    <source>
        <dbReference type="ARBA" id="ARBA00010928"/>
    </source>
</evidence>
<reference evidence="4" key="2">
    <citation type="journal article" date="2023" name="IMA Fungus">
        <title>Comparative genomic study of the Penicillium genus elucidates a diverse pangenome and 15 lateral gene transfer events.</title>
        <authorList>
            <person name="Petersen C."/>
            <person name="Sorensen T."/>
            <person name="Nielsen M.R."/>
            <person name="Sondergaard T.E."/>
            <person name="Sorensen J.L."/>
            <person name="Fitzpatrick D.A."/>
            <person name="Frisvad J.C."/>
            <person name="Nielsen K.L."/>
        </authorList>
    </citation>
    <scope>NUCLEOTIDE SEQUENCE</scope>
    <source>
        <strain evidence="4">IBT 29677</strain>
    </source>
</reference>
<evidence type="ECO:0000259" key="2">
    <source>
        <dbReference type="Pfam" id="PF01408"/>
    </source>
</evidence>
<name>A0A9X0B8Z6_9EURO</name>
<dbReference type="InterPro" id="IPR051450">
    <property type="entry name" value="Gfo/Idh/MocA_Oxidoreductases"/>
</dbReference>
<dbReference type="SUPFAM" id="SSF55347">
    <property type="entry name" value="Glyceraldehyde-3-phosphate dehydrogenase-like, C-terminal domain"/>
    <property type="match status" value="1"/>
</dbReference>
<evidence type="ECO:0000259" key="3">
    <source>
        <dbReference type="Pfam" id="PF22725"/>
    </source>
</evidence>
<dbReference type="InterPro" id="IPR036291">
    <property type="entry name" value="NAD(P)-bd_dom_sf"/>
</dbReference>
<feature type="domain" description="GFO/IDH/MocA-like oxidoreductase" evidence="3">
    <location>
        <begin position="139"/>
        <end position="235"/>
    </location>
</feature>
<dbReference type="Pfam" id="PF22725">
    <property type="entry name" value="GFO_IDH_MocA_C3"/>
    <property type="match status" value="1"/>
</dbReference>
<comment type="similarity">
    <text evidence="1">Belongs to the Gfo/Idh/MocA family.</text>
</comment>
<dbReference type="PANTHER" id="PTHR43377:SF1">
    <property type="entry name" value="BILIVERDIN REDUCTASE A"/>
    <property type="match status" value="1"/>
</dbReference>
<dbReference type="OrthoDB" id="64915at2759"/>
<comment type="caution">
    <text evidence="4">The sequence shown here is derived from an EMBL/GenBank/DDBJ whole genome shotgun (WGS) entry which is preliminary data.</text>
</comment>
<organism evidence="4 5">
    <name type="scientific">Penicillium cosmopolitanum</name>
    <dbReference type="NCBI Taxonomy" id="1131564"/>
    <lineage>
        <taxon>Eukaryota</taxon>
        <taxon>Fungi</taxon>
        <taxon>Dikarya</taxon>
        <taxon>Ascomycota</taxon>
        <taxon>Pezizomycotina</taxon>
        <taxon>Eurotiomycetes</taxon>
        <taxon>Eurotiomycetidae</taxon>
        <taxon>Eurotiales</taxon>
        <taxon>Aspergillaceae</taxon>
        <taxon>Penicillium</taxon>
    </lineage>
</organism>
<feature type="domain" description="Gfo/Idh/MocA-like oxidoreductase N-terminal" evidence="2">
    <location>
        <begin position="9"/>
        <end position="124"/>
    </location>
</feature>
<protein>
    <submittedName>
        <fullName evidence="4">Oxidoreductase</fullName>
    </submittedName>
</protein>
<keyword evidence="5" id="KW-1185">Reference proteome</keyword>
<dbReference type="Pfam" id="PF01408">
    <property type="entry name" value="GFO_IDH_MocA"/>
    <property type="match status" value="1"/>
</dbReference>
<dbReference type="PANTHER" id="PTHR43377">
    <property type="entry name" value="BILIVERDIN REDUCTASE A"/>
    <property type="match status" value="1"/>
</dbReference>
<dbReference type="EMBL" id="JAPZBU010000008">
    <property type="protein sequence ID" value="KAJ5392496.1"/>
    <property type="molecule type" value="Genomic_DNA"/>
</dbReference>
<evidence type="ECO:0000313" key="5">
    <source>
        <dbReference type="Proteomes" id="UP001147747"/>
    </source>
</evidence>
<evidence type="ECO:0000313" key="4">
    <source>
        <dbReference type="EMBL" id="KAJ5392496.1"/>
    </source>
</evidence>
<reference evidence="4" key="1">
    <citation type="submission" date="2022-12" db="EMBL/GenBank/DDBJ databases">
        <authorList>
            <person name="Petersen C."/>
        </authorList>
    </citation>
    <scope>NUCLEOTIDE SEQUENCE</scope>
    <source>
        <strain evidence="4">IBT 29677</strain>
    </source>
</reference>
<dbReference type="InterPro" id="IPR055170">
    <property type="entry name" value="GFO_IDH_MocA-like_dom"/>
</dbReference>
<gene>
    <name evidence="4" type="ORF">N7509_007986</name>
</gene>
<dbReference type="Gene3D" id="3.40.50.720">
    <property type="entry name" value="NAD(P)-binding Rossmann-like Domain"/>
    <property type="match status" value="1"/>
</dbReference>
<dbReference type="Proteomes" id="UP001147747">
    <property type="component" value="Unassembled WGS sequence"/>
</dbReference>
<accession>A0A9X0B8Z6</accession>
<dbReference type="AlphaFoldDB" id="A0A9X0B8Z6"/>
<proteinExistence type="inferred from homology"/>
<dbReference type="GeneID" id="81371603"/>